<dbReference type="AlphaFoldDB" id="J9GP08"/>
<evidence type="ECO:0000313" key="1">
    <source>
        <dbReference type="EMBL" id="EJX09424.1"/>
    </source>
</evidence>
<dbReference type="EMBL" id="AMCI01000395">
    <property type="protein sequence ID" value="EJX09424.1"/>
    <property type="molecule type" value="Genomic_DNA"/>
</dbReference>
<comment type="caution">
    <text evidence="1">The sequence shown here is derived from an EMBL/GenBank/DDBJ whole genome shotgun (WGS) entry which is preliminary data.</text>
</comment>
<sequence length="220" mass="24352">MAVYQLQDVVRDVRIALDENRESQGFLIEGDMETYSLDSMVRGYFPSSARAIEVACPIRYLSGGVVMNGDPKGGIYWAGDRDTCGWFELPEDFLRLISFKMDDWSYSLHHAVEPGGLTYRIQGSSVHGVRGHSERPVCAVVQGSTGLRMEFWSCDTRGASIERLVYAPVPAWDKQDGIIVCGDCYMPAVYACGSVVSDVLGHRELSKHLQALSEGMLADK</sequence>
<name>J9GP08_9ZZZZ</name>
<accession>J9GP08</accession>
<protein>
    <submittedName>
        <fullName evidence="1">Uncharacterized protein</fullName>
    </submittedName>
</protein>
<organism evidence="1">
    <name type="scientific">gut metagenome</name>
    <dbReference type="NCBI Taxonomy" id="749906"/>
    <lineage>
        <taxon>unclassified sequences</taxon>
        <taxon>metagenomes</taxon>
        <taxon>organismal metagenomes</taxon>
    </lineage>
</organism>
<gene>
    <name evidence="1" type="ORF">EVA_02465</name>
</gene>
<reference evidence="1" key="1">
    <citation type="journal article" date="2012" name="PLoS ONE">
        <title>Gene sets for utilization of primary and secondary nutrition supplies in the distal gut of endangered iberian lynx.</title>
        <authorList>
            <person name="Alcaide M."/>
            <person name="Messina E."/>
            <person name="Richter M."/>
            <person name="Bargiela R."/>
            <person name="Peplies J."/>
            <person name="Huws S.A."/>
            <person name="Newbold C.J."/>
            <person name="Golyshin P.N."/>
            <person name="Simon M.A."/>
            <person name="Lopez G."/>
            <person name="Yakimov M.M."/>
            <person name="Ferrer M."/>
        </authorList>
    </citation>
    <scope>NUCLEOTIDE SEQUENCE</scope>
</reference>
<proteinExistence type="predicted"/>